<evidence type="ECO:0000313" key="2">
    <source>
        <dbReference type="Proteomes" id="UP000605970"/>
    </source>
</evidence>
<sequence length="28" mass="3524">MNIFLKLKKVHLYINLLVYGHLDWIYYL</sequence>
<name>A0A8S9Z9I7_9BILA</name>
<dbReference type="EMBL" id="JABEBT010000170">
    <property type="protein sequence ID" value="KAF7627098.1"/>
    <property type="molecule type" value="Genomic_DNA"/>
</dbReference>
<keyword evidence="2" id="KW-1185">Reference proteome</keyword>
<dbReference type="AlphaFoldDB" id="A0A8S9Z9I7"/>
<proteinExistence type="predicted"/>
<reference evidence="1" key="1">
    <citation type="journal article" date="2020" name="Ecol. Evol.">
        <title>Genome structure and content of the rice root-knot nematode (Meloidogyne graminicola).</title>
        <authorList>
            <person name="Phan N.T."/>
            <person name="Danchin E.G.J."/>
            <person name="Klopp C."/>
            <person name="Perfus-Barbeoch L."/>
            <person name="Kozlowski D.K."/>
            <person name="Koutsovoulos G.D."/>
            <person name="Lopez-Roques C."/>
            <person name="Bouchez O."/>
            <person name="Zahm M."/>
            <person name="Besnard G."/>
            <person name="Bellafiore S."/>
        </authorList>
    </citation>
    <scope>NUCLEOTIDE SEQUENCE</scope>
    <source>
        <strain evidence="1">VN-18</strain>
    </source>
</reference>
<gene>
    <name evidence="1" type="ORF">Mgra_00009640</name>
</gene>
<protein>
    <submittedName>
        <fullName evidence="1">Uncharacterized protein</fullName>
    </submittedName>
</protein>
<dbReference type="Proteomes" id="UP000605970">
    <property type="component" value="Unassembled WGS sequence"/>
</dbReference>
<comment type="caution">
    <text evidence="1">The sequence shown here is derived from an EMBL/GenBank/DDBJ whole genome shotgun (WGS) entry which is preliminary data.</text>
</comment>
<organism evidence="1 2">
    <name type="scientific">Meloidogyne graminicola</name>
    <dbReference type="NCBI Taxonomy" id="189291"/>
    <lineage>
        <taxon>Eukaryota</taxon>
        <taxon>Metazoa</taxon>
        <taxon>Ecdysozoa</taxon>
        <taxon>Nematoda</taxon>
        <taxon>Chromadorea</taxon>
        <taxon>Rhabditida</taxon>
        <taxon>Tylenchina</taxon>
        <taxon>Tylenchomorpha</taxon>
        <taxon>Tylenchoidea</taxon>
        <taxon>Meloidogynidae</taxon>
        <taxon>Meloidogyninae</taxon>
        <taxon>Meloidogyne</taxon>
    </lineage>
</organism>
<accession>A0A8S9Z9I7</accession>
<evidence type="ECO:0000313" key="1">
    <source>
        <dbReference type="EMBL" id="KAF7627098.1"/>
    </source>
</evidence>